<organism evidence="1 2">
    <name type="scientific">Rhodococcus erythropolis (strain PR4 / NBRC 100887)</name>
    <dbReference type="NCBI Taxonomy" id="234621"/>
    <lineage>
        <taxon>Bacteria</taxon>
        <taxon>Bacillati</taxon>
        <taxon>Actinomycetota</taxon>
        <taxon>Actinomycetes</taxon>
        <taxon>Mycobacteriales</taxon>
        <taxon>Nocardiaceae</taxon>
        <taxon>Rhodococcus</taxon>
        <taxon>Rhodococcus erythropolis group</taxon>
    </lineage>
</organism>
<sequence>MFRRMGMTEVTELVELSADAAGLSRQDRLAQLRRQIASIPSRGDTSFSGPSVSGPGVSVAGVPVAGVSGTSAAASESVADRDRPVVDRAHKAGVLPVPEGIAALLPQGGLVRGTVVSVEGAASLLLGLVASVTASGGHVAVIGQPRLGLLAAYEMGAQLERLALIPAPGPDPVEIAAVLLDGMDLVILGLAGASVSPSRARAVVARARSKGSTLVVTEGHWDGAEVRLDARVHGYGGFGQGRELGRGRLSSLSLAVRARGRSFQPRTTRLDICSAAGRVEWVPSRPVEDVSSQVVSEQVVSSQVVSL</sequence>
<proteinExistence type="predicted"/>
<reference evidence="1 2" key="2">
    <citation type="journal article" date="2006" name="Environ. Microbiol.">
        <title>Sequence analysis of three plasmids harboured in Rhodococcus erythropolis strain PR4.</title>
        <authorList>
            <person name="Sekine M."/>
            <person name="Tanikawa S."/>
            <person name="Omata S."/>
            <person name="Saito M."/>
            <person name="Fujisawa T."/>
            <person name="Tsukatani N."/>
            <person name="Tajima T."/>
            <person name="Sekigawa T."/>
            <person name="Kosugi H."/>
            <person name="Matsuo Y."/>
            <person name="Nishiko R."/>
            <person name="Imamura K."/>
            <person name="Ito M."/>
            <person name="Narita H."/>
            <person name="Tago S."/>
            <person name="Fujita N."/>
            <person name="Harayama S."/>
        </authorList>
    </citation>
    <scope>NUCLEOTIDE SEQUENCE [LARGE SCALE GENOMIC DNA]</scope>
    <source>
        <strain evidence="2">PR4 / NBRC 100887</strain>
    </source>
</reference>
<accession>C0ZWC7</accession>
<dbReference type="Proteomes" id="UP000002204">
    <property type="component" value="Chromosome"/>
</dbReference>
<evidence type="ECO:0000313" key="2">
    <source>
        <dbReference type="Proteomes" id="UP000002204"/>
    </source>
</evidence>
<name>C0ZWC7_RHOE4</name>
<dbReference type="EMBL" id="AP008957">
    <property type="protein sequence ID" value="BAH32662.1"/>
    <property type="molecule type" value="Genomic_DNA"/>
</dbReference>
<dbReference type="eggNOG" id="COG4544">
    <property type="taxonomic scope" value="Bacteria"/>
</dbReference>
<reference evidence="2" key="1">
    <citation type="submission" date="2005-03" db="EMBL/GenBank/DDBJ databases">
        <title>Comparison of the complete genome sequences of Rhodococcus erythropolis PR4 and Rhodococcus opacus B4.</title>
        <authorList>
            <person name="Takarada H."/>
            <person name="Sekine M."/>
            <person name="Hosoyama A."/>
            <person name="Yamada R."/>
            <person name="Fujisawa T."/>
            <person name="Omata S."/>
            <person name="Shimizu A."/>
            <person name="Tsukatani N."/>
            <person name="Tanikawa S."/>
            <person name="Fujita N."/>
            <person name="Harayama S."/>
        </authorList>
    </citation>
    <scope>NUCLEOTIDE SEQUENCE [LARGE SCALE GENOMIC DNA]</scope>
    <source>
        <strain evidence="2">PR4 / NBRC 100887</strain>
    </source>
</reference>
<gene>
    <name evidence="1" type="ordered locus">RER_19540</name>
</gene>
<evidence type="ECO:0000313" key="1">
    <source>
        <dbReference type="EMBL" id="BAH32662.1"/>
    </source>
</evidence>
<protein>
    <submittedName>
        <fullName evidence="1">Uncharacterized protein</fullName>
    </submittedName>
</protein>
<dbReference type="AlphaFoldDB" id="C0ZWC7"/>
<dbReference type="KEGG" id="rer:RER_19540"/>
<dbReference type="HOGENOM" id="CLU_074514_0_1_11"/>